<keyword evidence="1" id="KW-0479">Metal-binding</keyword>
<dbReference type="GO" id="GO:0072344">
    <property type="term" value="P:rescue of stalled ribosome"/>
    <property type="evidence" value="ECO:0007669"/>
    <property type="project" value="InterPro"/>
</dbReference>
<dbReference type="AlphaFoldDB" id="B0CN84"/>
<dbReference type="InterPro" id="IPR013087">
    <property type="entry name" value="Znf_C2H2_type"/>
</dbReference>
<dbReference type="PROSITE" id="PS00028">
    <property type="entry name" value="ZINC_FINGER_C2H2_1"/>
    <property type="match status" value="1"/>
</dbReference>
<dbReference type="GO" id="GO:0061630">
    <property type="term" value="F:ubiquitin protein ligase activity"/>
    <property type="evidence" value="ECO:0007669"/>
    <property type="project" value="InterPro"/>
</dbReference>
<dbReference type="Pfam" id="PF23230">
    <property type="entry name" value="zf-C2H2_13"/>
    <property type="match status" value="1"/>
</dbReference>
<dbReference type="GeneID" id="6068869"/>
<sequence>MHHRPGKTTLEDASQIEGGIHPLCEFCRKCFFNGDELYSHMRKKHEECKRNEVRDQYFINYESLERHFNSIHHPCTQKECQAQNFVVFNSPLDLRAHMVEVHGGKHELMRQKGR</sequence>
<dbReference type="STRING" id="486041.B0CN84"/>
<dbReference type="InterPro" id="IPR056437">
    <property type="entry name" value="Znf-C2H2_ZNF598/HEL2"/>
</dbReference>
<gene>
    <name evidence="3" type="ORF">LACBIDRAFT_301307</name>
</gene>
<organism evidence="4">
    <name type="scientific">Laccaria bicolor (strain S238N-H82 / ATCC MYA-4686)</name>
    <name type="common">Bicoloured deceiver</name>
    <name type="synonym">Laccaria laccata var. bicolor</name>
    <dbReference type="NCBI Taxonomy" id="486041"/>
    <lineage>
        <taxon>Eukaryota</taxon>
        <taxon>Fungi</taxon>
        <taxon>Dikarya</taxon>
        <taxon>Basidiomycota</taxon>
        <taxon>Agaricomycotina</taxon>
        <taxon>Agaricomycetes</taxon>
        <taxon>Agaricomycetidae</taxon>
        <taxon>Agaricales</taxon>
        <taxon>Agaricineae</taxon>
        <taxon>Hydnangiaceae</taxon>
        <taxon>Laccaria</taxon>
    </lineage>
</organism>
<evidence type="ECO:0000256" key="1">
    <source>
        <dbReference type="PROSITE-ProRule" id="PRU00042"/>
    </source>
</evidence>
<dbReference type="KEGG" id="lbc:LACBIDRAFT_301307"/>
<keyword evidence="1" id="KW-0863">Zinc-finger</keyword>
<dbReference type="InterPro" id="IPR044288">
    <property type="entry name" value="ZNF598/HEL2"/>
</dbReference>
<dbReference type="PROSITE" id="PS50157">
    <property type="entry name" value="ZINC_FINGER_C2H2_2"/>
    <property type="match status" value="1"/>
</dbReference>
<dbReference type="PANTHER" id="PTHR22938:SF0">
    <property type="entry name" value="E3 UBIQUITIN-PROTEIN LIGASE ZNF598"/>
    <property type="match status" value="1"/>
</dbReference>
<keyword evidence="4" id="KW-1185">Reference proteome</keyword>
<dbReference type="GO" id="GO:0008270">
    <property type="term" value="F:zinc ion binding"/>
    <property type="evidence" value="ECO:0007669"/>
    <property type="project" value="UniProtKB-KW"/>
</dbReference>
<name>B0CN84_LACBS</name>
<dbReference type="OrthoDB" id="3838338at2759"/>
<dbReference type="GO" id="GO:0043022">
    <property type="term" value="F:ribosome binding"/>
    <property type="evidence" value="ECO:0007669"/>
    <property type="project" value="TreeGrafter"/>
</dbReference>
<evidence type="ECO:0000259" key="2">
    <source>
        <dbReference type="PROSITE" id="PS50157"/>
    </source>
</evidence>
<reference evidence="3 4" key="1">
    <citation type="journal article" date="2008" name="Nature">
        <title>The genome of Laccaria bicolor provides insights into mycorrhizal symbiosis.</title>
        <authorList>
            <person name="Martin F."/>
            <person name="Aerts A."/>
            <person name="Ahren D."/>
            <person name="Brun A."/>
            <person name="Danchin E.G.J."/>
            <person name="Duchaussoy F."/>
            <person name="Gibon J."/>
            <person name="Kohler A."/>
            <person name="Lindquist E."/>
            <person name="Pereda V."/>
            <person name="Salamov A."/>
            <person name="Shapiro H.J."/>
            <person name="Wuyts J."/>
            <person name="Blaudez D."/>
            <person name="Buee M."/>
            <person name="Brokstein P."/>
            <person name="Canbaeck B."/>
            <person name="Cohen D."/>
            <person name="Courty P.E."/>
            <person name="Coutinho P.M."/>
            <person name="Delaruelle C."/>
            <person name="Detter J.C."/>
            <person name="Deveau A."/>
            <person name="DiFazio S."/>
            <person name="Duplessis S."/>
            <person name="Fraissinet-Tachet L."/>
            <person name="Lucic E."/>
            <person name="Frey-Klett P."/>
            <person name="Fourrey C."/>
            <person name="Feussner I."/>
            <person name="Gay G."/>
            <person name="Grimwood J."/>
            <person name="Hoegger P.J."/>
            <person name="Jain P."/>
            <person name="Kilaru S."/>
            <person name="Labbe J."/>
            <person name="Lin Y.C."/>
            <person name="Legue V."/>
            <person name="Le Tacon F."/>
            <person name="Marmeisse R."/>
            <person name="Melayah D."/>
            <person name="Montanini B."/>
            <person name="Muratet M."/>
            <person name="Nehls U."/>
            <person name="Niculita-Hirzel H."/>
            <person name="Oudot-Le Secq M.P."/>
            <person name="Peter M."/>
            <person name="Quesneville H."/>
            <person name="Rajashekar B."/>
            <person name="Reich M."/>
            <person name="Rouhier N."/>
            <person name="Schmutz J."/>
            <person name="Yin T."/>
            <person name="Chalot M."/>
            <person name="Henrissat B."/>
            <person name="Kuees U."/>
            <person name="Lucas S."/>
            <person name="Van de Peer Y."/>
            <person name="Podila G.K."/>
            <person name="Polle A."/>
            <person name="Pukkila P.J."/>
            <person name="Richardson P.M."/>
            <person name="Rouze P."/>
            <person name="Sanders I.R."/>
            <person name="Stajich J.E."/>
            <person name="Tunlid A."/>
            <person name="Tuskan G."/>
            <person name="Grigoriev I.V."/>
        </authorList>
    </citation>
    <scope>NUCLEOTIDE SEQUENCE [LARGE SCALE GENOMIC DNA]</scope>
    <source>
        <strain evidence="4">S238N-H82 / ATCC MYA-4686</strain>
    </source>
</reference>
<feature type="domain" description="C2H2-type" evidence="2">
    <location>
        <begin position="22"/>
        <end position="50"/>
    </location>
</feature>
<dbReference type="RefSeq" id="XP_001874096.1">
    <property type="nucleotide sequence ID" value="XM_001874061.1"/>
</dbReference>
<dbReference type="InParanoid" id="B0CN84"/>
<evidence type="ECO:0000313" key="4">
    <source>
        <dbReference type="Proteomes" id="UP000001194"/>
    </source>
</evidence>
<accession>B0CN84</accession>
<dbReference type="SMART" id="SM00355">
    <property type="entry name" value="ZnF_C2H2"/>
    <property type="match status" value="2"/>
</dbReference>
<proteinExistence type="predicted"/>
<dbReference type="Proteomes" id="UP000001194">
    <property type="component" value="Unassembled WGS sequence"/>
</dbReference>
<dbReference type="GO" id="GO:0016567">
    <property type="term" value="P:protein ubiquitination"/>
    <property type="evidence" value="ECO:0007669"/>
    <property type="project" value="TreeGrafter"/>
</dbReference>
<evidence type="ECO:0000313" key="3">
    <source>
        <dbReference type="EMBL" id="EDR15888.1"/>
    </source>
</evidence>
<dbReference type="EMBL" id="DS547091">
    <property type="protein sequence ID" value="EDR15888.1"/>
    <property type="molecule type" value="Genomic_DNA"/>
</dbReference>
<dbReference type="HOGENOM" id="CLU_137495_0_0_1"/>
<protein>
    <submittedName>
        <fullName evidence="3">Predicted protein</fullName>
    </submittedName>
</protein>
<keyword evidence="1" id="KW-0862">Zinc</keyword>
<dbReference type="PANTHER" id="PTHR22938">
    <property type="entry name" value="ZINC FINGER PROTEIN 598"/>
    <property type="match status" value="1"/>
</dbReference>